<dbReference type="Gene3D" id="3.40.50.300">
    <property type="entry name" value="P-loop containing nucleotide triphosphate hydrolases"/>
    <property type="match status" value="1"/>
</dbReference>
<dbReference type="InterPro" id="IPR019734">
    <property type="entry name" value="TPR_rpt"/>
</dbReference>
<feature type="coiled-coil region" evidence="2">
    <location>
        <begin position="944"/>
        <end position="971"/>
    </location>
</feature>
<evidence type="ECO:0000259" key="4">
    <source>
        <dbReference type="Pfam" id="PF24883"/>
    </source>
</evidence>
<dbReference type="Pfam" id="PF24883">
    <property type="entry name" value="NPHP3_N"/>
    <property type="match status" value="1"/>
</dbReference>
<sequence>SLSLQQQAIRKARAAYARFPNGDALFQQCIAQQDTVGEIMKSIKQKYDSNQEEKLNRILNKFQDYTAWLRNISGVVDIVVQTQAGIGCPLWAPIKFVLQISDFHAGVAAKILEMIELMLESSPRFEIYEKLNEEPVLQTALLDMFTNVVELSMKIYQHFKHGSLKQGARENQNLRQRCEAWLKSSNTKAIHQFQLQKKTPGTCDWIWSNSTFLQWSNMPEDSAAAERLFCIYGKHGCGKTVLASSVVEVLRGQGRRVLFFSFSGTDASRQTLDGLVRSFLWQLLQETTSTESLDIVRDVMFHGQPATSDLWDAFNRVATLISGPIYWIIDGVDECREPSQKVFDHILTLLSAHDTTRAILLGRPNIIGSDGPTNFSIDISPSIIQSDIDTFISSQIHDSILLQSPELRDRVHATLQEKSNGMFLWVKLMADDLNKSSSHAELMDRLRDLPRDLEQGYSHLITQLLKKLDKFELRLARSILSLTTVASRTLKLEELRYALALDARSRSDEPNKRPLKDYLLVKPAQKIRHVCGGLVNVYTEDTDDFVSLIHFSAKEFLTRPESEWESEDDRKIKKLQIVSSESHGLFITACLEYAGMGERGSAALITEPLNSIWAQCPFLEYASRYSIHHLNRSELSTASLAKTIQRFIESKASGSLVEFYYVHFLEDGPTGPEMEDLESISSRLAEEEHDFETLLKFAQTHMDEELFCRKQQFGENDSRTERWIMVGDIATAKVSIESRLKSEALNAACTLNSQSSYSKFSEIIDILQNSGTLPMQKQIDLLLTLRSQLQRLKVLADPLEILFRLVLQYAPTIPALALCTIGKFYRSLGKHEKSLAFFEAAFKRYGNRNVPAKFFTRDNVGCVLQVLGRNEEAEQAFRDAAEGLMQTLGPDHLDTIDVLESLGVSLLQQDKWEEVEEKFRKVVNVRDVKLGRYHQDTLRVLNNLAIVLRKLKKYEEEEKTLRELAERREQMDGPEDTGTIDVIAALAYTLCNRGKWEEAEKEYRKAVKVRETRLGRYDEKTLCVVEALGSTLYNQSKLAEAAELYDWTVGGYQTESERINEDTIRAKMNQQSALAQQGEAAEAEEEIRKVLEIAEKMFGQAHPLTLYGRYKLGRSLILQQRHVEAKIIFRKVTEEWEKDPALKLKAMPGNVRYLEEYLASGEQHATGEVAEGSNAT</sequence>
<feature type="domain" description="Nephrocystin 3-like N-terminal" evidence="4">
    <location>
        <begin position="201"/>
        <end position="356"/>
    </location>
</feature>
<evidence type="ECO:0000313" key="5">
    <source>
        <dbReference type="EMBL" id="OCL06718.1"/>
    </source>
</evidence>
<organism evidence="5 6">
    <name type="scientific">Glonium stellatum</name>
    <dbReference type="NCBI Taxonomy" id="574774"/>
    <lineage>
        <taxon>Eukaryota</taxon>
        <taxon>Fungi</taxon>
        <taxon>Dikarya</taxon>
        <taxon>Ascomycota</taxon>
        <taxon>Pezizomycotina</taxon>
        <taxon>Dothideomycetes</taxon>
        <taxon>Pleosporomycetidae</taxon>
        <taxon>Gloniales</taxon>
        <taxon>Gloniaceae</taxon>
        <taxon>Glonium</taxon>
    </lineage>
</organism>
<dbReference type="OrthoDB" id="5430339at2759"/>
<dbReference type="InterPro" id="IPR011990">
    <property type="entry name" value="TPR-like_helical_dom_sf"/>
</dbReference>
<dbReference type="Pfam" id="PF13181">
    <property type="entry name" value="TPR_8"/>
    <property type="match status" value="1"/>
</dbReference>
<dbReference type="PANTHER" id="PTHR10039:SF14">
    <property type="entry name" value="NACHT DOMAIN-CONTAINING PROTEIN"/>
    <property type="match status" value="1"/>
</dbReference>
<name>A0A8E2EYJ6_9PEZI</name>
<dbReference type="Gene3D" id="1.25.40.10">
    <property type="entry name" value="Tetratricopeptide repeat domain"/>
    <property type="match status" value="2"/>
</dbReference>
<evidence type="ECO:0000256" key="1">
    <source>
        <dbReference type="ARBA" id="ARBA00022737"/>
    </source>
</evidence>
<evidence type="ECO:0008006" key="7">
    <source>
        <dbReference type="Google" id="ProtNLM"/>
    </source>
</evidence>
<dbReference type="PANTHER" id="PTHR10039">
    <property type="entry name" value="AMELOGENIN"/>
    <property type="match status" value="1"/>
</dbReference>
<dbReference type="InterPro" id="IPR054471">
    <property type="entry name" value="GPIID_WHD"/>
</dbReference>
<evidence type="ECO:0000259" key="3">
    <source>
        <dbReference type="Pfam" id="PF22939"/>
    </source>
</evidence>
<dbReference type="SUPFAM" id="SSF52540">
    <property type="entry name" value="P-loop containing nucleoside triphosphate hydrolases"/>
    <property type="match status" value="1"/>
</dbReference>
<dbReference type="Pfam" id="PF13424">
    <property type="entry name" value="TPR_12"/>
    <property type="match status" value="1"/>
</dbReference>
<keyword evidence="6" id="KW-1185">Reference proteome</keyword>
<protein>
    <recommendedName>
        <fullName evidence="7">NACHT domain-containing protein</fullName>
    </recommendedName>
</protein>
<dbReference type="Pfam" id="PF13374">
    <property type="entry name" value="TPR_10"/>
    <property type="match status" value="3"/>
</dbReference>
<accession>A0A8E2EYJ6</accession>
<keyword evidence="2" id="KW-0175">Coiled coil</keyword>
<dbReference type="SMART" id="SM00028">
    <property type="entry name" value="TPR"/>
    <property type="match status" value="6"/>
</dbReference>
<dbReference type="Proteomes" id="UP000250140">
    <property type="component" value="Unassembled WGS sequence"/>
</dbReference>
<feature type="non-terminal residue" evidence="5">
    <location>
        <position position="1"/>
    </location>
</feature>
<dbReference type="SUPFAM" id="SSF48452">
    <property type="entry name" value="TPR-like"/>
    <property type="match status" value="2"/>
</dbReference>
<evidence type="ECO:0000256" key="2">
    <source>
        <dbReference type="SAM" id="Coils"/>
    </source>
</evidence>
<dbReference type="InterPro" id="IPR056884">
    <property type="entry name" value="NPHP3-like_N"/>
</dbReference>
<feature type="domain" description="GPI inositol-deacylase winged helix" evidence="3">
    <location>
        <begin position="474"/>
        <end position="560"/>
    </location>
</feature>
<evidence type="ECO:0000313" key="6">
    <source>
        <dbReference type="Proteomes" id="UP000250140"/>
    </source>
</evidence>
<dbReference type="InterPro" id="IPR027417">
    <property type="entry name" value="P-loop_NTPase"/>
</dbReference>
<reference evidence="5 6" key="1">
    <citation type="journal article" date="2016" name="Nat. Commun.">
        <title>Ectomycorrhizal ecology is imprinted in the genome of the dominant symbiotic fungus Cenococcum geophilum.</title>
        <authorList>
            <consortium name="DOE Joint Genome Institute"/>
            <person name="Peter M."/>
            <person name="Kohler A."/>
            <person name="Ohm R.A."/>
            <person name="Kuo A."/>
            <person name="Krutzmann J."/>
            <person name="Morin E."/>
            <person name="Arend M."/>
            <person name="Barry K.W."/>
            <person name="Binder M."/>
            <person name="Choi C."/>
            <person name="Clum A."/>
            <person name="Copeland A."/>
            <person name="Grisel N."/>
            <person name="Haridas S."/>
            <person name="Kipfer T."/>
            <person name="LaButti K."/>
            <person name="Lindquist E."/>
            <person name="Lipzen A."/>
            <person name="Maire R."/>
            <person name="Meier B."/>
            <person name="Mihaltcheva S."/>
            <person name="Molinier V."/>
            <person name="Murat C."/>
            <person name="Poggeler S."/>
            <person name="Quandt C.A."/>
            <person name="Sperisen C."/>
            <person name="Tritt A."/>
            <person name="Tisserant E."/>
            <person name="Crous P.W."/>
            <person name="Henrissat B."/>
            <person name="Nehls U."/>
            <person name="Egli S."/>
            <person name="Spatafora J.W."/>
            <person name="Grigoriev I.V."/>
            <person name="Martin F.M."/>
        </authorList>
    </citation>
    <scope>NUCLEOTIDE SEQUENCE [LARGE SCALE GENOMIC DNA]</scope>
    <source>
        <strain evidence="5 6">CBS 207.34</strain>
    </source>
</reference>
<proteinExistence type="predicted"/>
<keyword evidence="1" id="KW-0677">Repeat</keyword>
<dbReference type="EMBL" id="KV749993">
    <property type="protein sequence ID" value="OCL06718.1"/>
    <property type="molecule type" value="Genomic_DNA"/>
</dbReference>
<gene>
    <name evidence="5" type="ORF">AOQ84DRAFT_410315</name>
</gene>
<dbReference type="Pfam" id="PF22939">
    <property type="entry name" value="WHD_GPIID"/>
    <property type="match status" value="1"/>
</dbReference>
<dbReference type="AlphaFoldDB" id="A0A8E2EYJ6"/>